<dbReference type="GO" id="GO:0006950">
    <property type="term" value="P:response to stress"/>
    <property type="evidence" value="ECO:0007669"/>
    <property type="project" value="TreeGrafter"/>
</dbReference>
<dbReference type="InterPro" id="IPR036390">
    <property type="entry name" value="WH_DNA-bd_sf"/>
</dbReference>
<dbReference type="HOGENOM" id="CLU_083287_18_2_4"/>
<organism evidence="5 6">
    <name type="scientific">Oxalobacter formigenes OXCC13</name>
    <dbReference type="NCBI Taxonomy" id="556269"/>
    <lineage>
        <taxon>Bacteria</taxon>
        <taxon>Pseudomonadati</taxon>
        <taxon>Pseudomonadota</taxon>
        <taxon>Betaproteobacteria</taxon>
        <taxon>Burkholderiales</taxon>
        <taxon>Oxalobacteraceae</taxon>
        <taxon>Oxalobacter</taxon>
    </lineage>
</organism>
<dbReference type="GO" id="GO:0003677">
    <property type="term" value="F:DNA binding"/>
    <property type="evidence" value="ECO:0007669"/>
    <property type="project" value="UniProtKB-KW"/>
</dbReference>
<dbReference type="PRINTS" id="PR00598">
    <property type="entry name" value="HTHMARR"/>
</dbReference>
<reference evidence="5 6" key="1">
    <citation type="submission" date="2009-02" db="EMBL/GenBank/DDBJ databases">
        <title>The Genome Sequence of Oxalobacter formigenes OXCC13.</title>
        <authorList>
            <consortium name="The Broad Institute Genome Sequencing Platform"/>
            <person name="Ward D."/>
            <person name="Young S.K."/>
            <person name="Kodira C.D."/>
            <person name="Zeng Q."/>
            <person name="Koehrsen M."/>
            <person name="Alvarado L."/>
            <person name="Berlin A."/>
            <person name="Borenstein D."/>
            <person name="Chen Z."/>
            <person name="Engels R."/>
            <person name="Freedman E."/>
            <person name="Gellesch M."/>
            <person name="Goldberg J."/>
            <person name="Griggs A."/>
            <person name="Gujja S."/>
            <person name="Heiman D."/>
            <person name="Hepburn T."/>
            <person name="Howarth C."/>
            <person name="Jen D."/>
            <person name="Larson L."/>
            <person name="Lewis B."/>
            <person name="Mehta T."/>
            <person name="Park D."/>
            <person name="Pearson M."/>
            <person name="Roberts A."/>
            <person name="Saif S."/>
            <person name="Shea T."/>
            <person name="Shenoy N."/>
            <person name="Sisk P."/>
            <person name="Stolte C."/>
            <person name="Sykes S."/>
            <person name="Walk T."/>
            <person name="White J."/>
            <person name="Yandava C."/>
            <person name="Allison M.J."/>
            <person name="Lander E."/>
            <person name="Nusbaum C."/>
            <person name="Galagan J."/>
            <person name="Birren B."/>
        </authorList>
    </citation>
    <scope>NUCLEOTIDE SEQUENCE [LARGE SCALE GENOMIC DNA]</scope>
    <source>
        <strain evidence="5 6">OXCC13</strain>
    </source>
</reference>
<dbReference type="Gene3D" id="1.10.10.10">
    <property type="entry name" value="Winged helix-like DNA-binding domain superfamily/Winged helix DNA-binding domain"/>
    <property type="match status" value="1"/>
</dbReference>
<dbReference type="PROSITE" id="PS50995">
    <property type="entry name" value="HTH_MARR_2"/>
    <property type="match status" value="1"/>
</dbReference>
<evidence type="ECO:0000256" key="3">
    <source>
        <dbReference type="ARBA" id="ARBA00023163"/>
    </source>
</evidence>
<feature type="domain" description="HTH marR-type" evidence="4">
    <location>
        <begin position="8"/>
        <end position="141"/>
    </location>
</feature>
<keyword evidence="3" id="KW-0804">Transcription</keyword>
<accession>C3X9T1</accession>
<dbReference type="RefSeq" id="WP_005880772.1">
    <property type="nucleotide sequence ID" value="NZ_CP019430.1"/>
</dbReference>
<evidence type="ECO:0000259" key="4">
    <source>
        <dbReference type="PROSITE" id="PS50995"/>
    </source>
</evidence>
<protein>
    <submittedName>
        <fullName evidence="5">Transcriptional regulator, MarR family</fullName>
    </submittedName>
</protein>
<dbReference type="PANTHER" id="PTHR33164">
    <property type="entry name" value="TRANSCRIPTIONAL REGULATOR, MARR FAMILY"/>
    <property type="match status" value="1"/>
</dbReference>
<name>C3X9T1_OXAFO</name>
<keyword evidence="2" id="KW-0238">DNA-binding</keyword>
<dbReference type="GeneID" id="77135048"/>
<evidence type="ECO:0000256" key="2">
    <source>
        <dbReference type="ARBA" id="ARBA00023125"/>
    </source>
</evidence>
<evidence type="ECO:0000313" key="5">
    <source>
        <dbReference type="EMBL" id="EEO29957.1"/>
    </source>
</evidence>
<dbReference type="SUPFAM" id="SSF46785">
    <property type="entry name" value="Winged helix' DNA-binding domain"/>
    <property type="match status" value="1"/>
</dbReference>
<dbReference type="AlphaFoldDB" id="C3X9T1"/>
<dbReference type="eggNOG" id="COG1846">
    <property type="taxonomic scope" value="Bacteria"/>
</dbReference>
<dbReference type="GO" id="GO:0003700">
    <property type="term" value="F:DNA-binding transcription factor activity"/>
    <property type="evidence" value="ECO:0007669"/>
    <property type="project" value="InterPro"/>
</dbReference>
<dbReference type="Proteomes" id="UP000005089">
    <property type="component" value="Unassembled WGS sequence"/>
</dbReference>
<dbReference type="SMART" id="SM00347">
    <property type="entry name" value="HTH_MARR"/>
    <property type="match status" value="1"/>
</dbReference>
<dbReference type="Pfam" id="PF12802">
    <property type="entry name" value="MarR_2"/>
    <property type="match status" value="1"/>
</dbReference>
<dbReference type="STRING" id="847.BRW83_1161"/>
<dbReference type="PROSITE" id="PS01117">
    <property type="entry name" value="HTH_MARR_1"/>
    <property type="match status" value="1"/>
</dbReference>
<dbReference type="InterPro" id="IPR036388">
    <property type="entry name" value="WH-like_DNA-bd_sf"/>
</dbReference>
<dbReference type="PANTHER" id="PTHR33164:SF64">
    <property type="entry name" value="TRANSCRIPTIONAL REGULATOR SLYA"/>
    <property type="match status" value="1"/>
</dbReference>
<keyword evidence="6" id="KW-1185">Reference proteome</keyword>
<dbReference type="InterPro" id="IPR023187">
    <property type="entry name" value="Tscrpt_reg_MarR-type_CS"/>
</dbReference>
<evidence type="ECO:0000313" key="6">
    <source>
        <dbReference type="Proteomes" id="UP000005089"/>
    </source>
</evidence>
<sequence>MSTNDRSLMELMITMTQVSRSYKAACDKVAAQYGLTQAVAWPIVAISRMGDGVRPGVIADAVGIEPSSVVRLIDLLADSGLIERRSDTNDRRAKLIFLTPEGHKKVKQIEAALIPLRRELLQGLTEEELDTCMHVFKTLGTSIERQKKSVKAA</sequence>
<evidence type="ECO:0000256" key="1">
    <source>
        <dbReference type="ARBA" id="ARBA00023015"/>
    </source>
</evidence>
<dbReference type="EMBL" id="GG658170">
    <property type="protein sequence ID" value="EEO29957.1"/>
    <property type="molecule type" value="Genomic_DNA"/>
</dbReference>
<dbReference type="InterPro" id="IPR000835">
    <property type="entry name" value="HTH_MarR-typ"/>
</dbReference>
<gene>
    <name evidence="5" type="ORF">OFBG_00985</name>
</gene>
<keyword evidence="1" id="KW-0805">Transcription regulation</keyword>
<proteinExistence type="predicted"/>
<dbReference type="InterPro" id="IPR039422">
    <property type="entry name" value="MarR/SlyA-like"/>
</dbReference>